<evidence type="ECO:0000256" key="1">
    <source>
        <dbReference type="ARBA" id="ARBA00005854"/>
    </source>
</evidence>
<dbReference type="Pfam" id="PF02826">
    <property type="entry name" value="2-Hacid_dh_C"/>
    <property type="match status" value="1"/>
</dbReference>
<reference evidence="7 8" key="1">
    <citation type="submission" date="2019-03" db="EMBL/GenBank/DDBJ databases">
        <title>Sequencing the genomes of 1000 actinobacteria strains.</title>
        <authorList>
            <person name="Klenk H.-P."/>
        </authorList>
    </citation>
    <scope>NUCLEOTIDE SEQUENCE [LARGE SCALE GENOMIC DNA]</scope>
    <source>
        <strain evidence="7 8">DSM 18936</strain>
    </source>
</reference>
<dbReference type="InterPro" id="IPR036291">
    <property type="entry name" value="NAD(P)-bd_dom_sf"/>
</dbReference>
<dbReference type="InterPro" id="IPR029753">
    <property type="entry name" value="D-isomer_DH_CS"/>
</dbReference>
<dbReference type="RefSeq" id="WP_133869193.1">
    <property type="nucleotide sequence ID" value="NZ_SOAU01000001.1"/>
</dbReference>
<evidence type="ECO:0000259" key="5">
    <source>
        <dbReference type="Pfam" id="PF00389"/>
    </source>
</evidence>
<dbReference type="GO" id="GO:0051287">
    <property type="term" value="F:NAD binding"/>
    <property type="evidence" value="ECO:0007669"/>
    <property type="project" value="InterPro"/>
</dbReference>
<protein>
    <submittedName>
        <fullName evidence="7">D-lactate dehydrogenase</fullName>
    </submittedName>
</protein>
<dbReference type="PANTHER" id="PTHR43026:SF1">
    <property type="entry name" value="2-HYDROXYACID DEHYDROGENASE HOMOLOG 1-RELATED"/>
    <property type="match status" value="1"/>
</dbReference>
<gene>
    <name evidence="7" type="ORF">BDK89_2457</name>
</gene>
<dbReference type="PANTHER" id="PTHR43026">
    <property type="entry name" value="2-HYDROXYACID DEHYDROGENASE HOMOLOG 1-RELATED"/>
    <property type="match status" value="1"/>
</dbReference>
<organism evidence="7 8">
    <name type="scientific">Ilumatobacter fluminis</name>
    <dbReference type="NCBI Taxonomy" id="467091"/>
    <lineage>
        <taxon>Bacteria</taxon>
        <taxon>Bacillati</taxon>
        <taxon>Actinomycetota</taxon>
        <taxon>Acidimicrobiia</taxon>
        <taxon>Acidimicrobiales</taxon>
        <taxon>Ilumatobacteraceae</taxon>
        <taxon>Ilumatobacter</taxon>
    </lineage>
</organism>
<evidence type="ECO:0000256" key="3">
    <source>
        <dbReference type="ARBA" id="ARBA00023027"/>
    </source>
</evidence>
<evidence type="ECO:0000256" key="2">
    <source>
        <dbReference type="ARBA" id="ARBA00023002"/>
    </source>
</evidence>
<dbReference type="InterPro" id="IPR006140">
    <property type="entry name" value="D-isomer_DH_NAD-bd"/>
</dbReference>
<dbReference type="GO" id="GO:0008720">
    <property type="term" value="F:D-lactate dehydrogenase (NAD+) activity"/>
    <property type="evidence" value="ECO:0007669"/>
    <property type="project" value="TreeGrafter"/>
</dbReference>
<dbReference type="EMBL" id="SOAU01000001">
    <property type="protein sequence ID" value="TDT16858.1"/>
    <property type="molecule type" value="Genomic_DNA"/>
</dbReference>
<comment type="caution">
    <text evidence="7">The sequence shown here is derived from an EMBL/GenBank/DDBJ whole genome shotgun (WGS) entry which is preliminary data.</text>
</comment>
<sequence>MADVRLFSSKPYDHAGFDGANADHDHALTYLETRLGPDTVDLAAGAPAVCVFVNDVVSEPVLEALAAGGTRIVALRCAGFNNVDLDAAERLGITVVRVPAYSPNAVAEHTLALILSLNRRIHRAHNRVRDGNFALDGLVGFDLAGKTAGVVGTGKIGMIVARLLWHLRCRVLAVDVQQDQHLVDLGVEYVELDQLMAESDIISLNCPLTPDTHHMIDAESIATMRDGVMIVNTGRGALIDTEAVIQGLKSGRIGSLALDVYEEEGALFFEDRSHEIIDDDVFARLLTFHNVLITAHQAFLTREALDAIATTTLGNISTVLAGEACANVVTPG</sequence>
<dbReference type="CDD" id="cd12183">
    <property type="entry name" value="LDH_like_2"/>
    <property type="match status" value="1"/>
</dbReference>
<keyword evidence="8" id="KW-1185">Reference proteome</keyword>
<dbReference type="Proteomes" id="UP000294558">
    <property type="component" value="Unassembled WGS sequence"/>
</dbReference>
<feature type="domain" description="D-isomer specific 2-hydroxyacid dehydrogenase catalytic" evidence="5">
    <location>
        <begin position="25"/>
        <end position="329"/>
    </location>
</feature>
<dbReference type="SUPFAM" id="SSF51735">
    <property type="entry name" value="NAD(P)-binding Rossmann-fold domains"/>
    <property type="match status" value="1"/>
</dbReference>
<keyword evidence="2 4" id="KW-0560">Oxidoreductase</keyword>
<dbReference type="SUPFAM" id="SSF52283">
    <property type="entry name" value="Formate/glycerate dehydrogenase catalytic domain-like"/>
    <property type="match status" value="1"/>
</dbReference>
<accession>A0A4V3EJ36</accession>
<dbReference type="PROSITE" id="PS00671">
    <property type="entry name" value="D_2_HYDROXYACID_DH_3"/>
    <property type="match status" value="1"/>
</dbReference>
<evidence type="ECO:0000313" key="8">
    <source>
        <dbReference type="Proteomes" id="UP000294558"/>
    </source>
</evidence>
<proteinExistence type="inferred from homology"/>
<dbReference type="Gene3D" id="3.40.50.720">
    <property type="entry name" value="NAD(P)-binding Rossmann-like Domain"/>
    <property type="match status" value="2"/>
</dbReference>
<dbReference type="AlphaFoldDB" id="A0A4V3EJ36"/>
<feature type="domain" description="D-isomer specific 2-hydroxyacid dehydrogenase NAD-binding" evidence="6">
    <location>
        <begin position="111"/>
        <end position="298"/>
    </location>
</feature>
<evidence type="ECO:0000259" key="6">
    <source>
        <dbReference type="Pfam" id="PF02826"/>
    </source>
</evidence>
<dbReference type="InterPro" id="IPR058205">
    <property type="entry name" value="D-LDH-like"/>
</dbReference>
<dbReference type="OrthoDB" id="117809at2"/>
<evidence type="ECO:0000313" key="7">
    <source>
        <dbReference type="EMBL" id="TDT16858.1"/>
    </source>
</evidence>
<comment type="similarity">
    <text evidence="1 4">Belongs to the D-isomer specific 2-hydroxyacid dehydrogenase family.</text>
</comment>
<dbReference type="Pfam" id="PF00389">
    <property type="entry name" value="2-Hacid_dh"/>
    <property type="match status" value="1"/>
</dbReference>
<evidence type="ECO:0000256" key="4">
    <source>
        <dbReference type="RuleBase" id="RU003719"/>
    </source>
</evidence>
<keyword evidence="3" id="KW-0520">NAD</keyword>
<dbReference type="InterPro" id="IPR006139">
    <property type="entry name" value="D-isomer_2_OHA_DH_cat_dom"/>
</dbReference>
<name>A0A4V3EJ36_9ACTN</name>